<keyword evidence="1" id="KW-0732">Signal</keyword>
<reference evidence="2" key="1">
    <citation type="submission" date="2021-02" db="EMBL/GenBank/DDBJ databases">
        <authorList>
            <person name="Dougan E. K."/>
            <person name="Rhodes N."/>
            <person name="Thang M."/>
            <person name="Chan C."/>
        </authorList>
    </citation>
    <scope>NUCLEOTIDE SEQUENCE</scope>
</reference>
<dbReference type="EMBL" id="CAJNDS010000380">
    <property type="protein sequence ID" value="CAE7199379.1"/>
    <property type="molecule type" value="Genomic_DNA"/>
</dbReference>
<evidence type="ECO:0000256" key="1">
    <source>
        <dbReference type="SAM" id="SignalP"/>
    </source>
</evidence>
<evidence type="ECO:0008006" key="4">
    <source>
        <dbReference type="Google" id="ProtNLM"/>
    </source>
</evidence>
<feature type="chain" id="PRO_5032475849" description="Nucleotide-diphospho-sugar transferase domain-containing protein" evidence="1">
    <location>
        <begin position="20"/>
        <end position="657"/>
    </location>
</feature>
<keyword evidence="3" id="KW-1185">Reference proteome</keyword>
<protein>
    <recommendedName>
        <fullName evidence="4">Nucleotide-diphospho-sugar transferase domain-containing protein</fullName>
    </recommendedName>
</protein>
<feature type="signal peptide" evidence="1">
    <location>
        <begin position="1"/>
        <end position="19"/>
    </location>
</feature>
<dbReference type="OrthoDB" id="426408at2759"/>
<gene>
    <name evidence="2" type="ORF">SNAT2548_LOCUS5841</name>
</gene>
<proteinExistence type="predicted"/>
<evidence type="ECO:0000313" key="3">
    <source>
        <dbReference type="Proteomes" id="UP000604046"/>
    </source>
</evidence>
<dbReference type="Proteomes" id="UP000604046">
    <property type="component" value="Unassembled WGS sequence"/>
</dbReference>
<comment type="caution">
    <text evidence="2">The sequence shown here is derived from an EMBL/GenBank/DDBJ whole genome shotgun (WGS) entry which is preliminary data.</text>
</comment>
<accession>A0A812JF42</accession>
<sequence length="657" mass="73856">MLRLHVAVASLFLESLAYSKEEFTDWECERTESKFFMWPSLRELAVTEASQMLRPLRSSPLLSSTSAEFGQMSSLWQAIFNECPLGTIFLAAMELGNCLADHSRRIEPCEDVGSFMMDTMFGRGIPIAVLLTASWPLNHALHMPFLYAHTPEDKISKWYSIQNDPALNCEGDGIWPKIQKQLDSGIGDGLPLLEHLRSLIFSPEVQNLEAHQLSFPGDFVPGCAFGWLAVLLVKAGISWHTETFSYFSYEFLLKPYLAELKFWEFLGSGRICMYHRTNNEMGFLGRELLQDAGSLGSLTTLRLEGSPILDGQLIFRATAAAVLGEGVRAYVVKGETRLLTYAVYVWGKDFTKWLPAYITRFHSLGVHNLMVFGDEGAYEACSTVSGSVCLHLPTKNSLHRYTIPLALMNLGVDAFVIDFDIYPFRDPTPILISELESYDDAPELLLSGSYGDACICNALALYRSTTQLREFTRGLLDWLYENPFPHGVTQKALSAFLGEKPVQKVHSKEPWVVKAEMLALTLPPRPSIAWSLLDPGVQFPTSAKLETSGWAGDPEDIVIYHFFHGSWLEAESALAVNDTGRDELDLFYNTTCDGEPQTCEERRQQRILEHLMANRKGDVRPFTDRSCYTLPVNEIDAHYLDSENLGKGFLDKRRSAL</sequence>
<dbReference type="AlphaFoldDB" id="A0A812JF42"/>
<organism evidence="2 3">
    <name type="scientific">Symbiodinium natans</name>
    <dbReference type="NCBI Taxonomy" id="878477"/>
    <lineage>
        <taxon>Eukaryota</taxon>
        <taxon>Sar</taxon>
        <taxon>Alveolata</taxon>
        <taxon>Dinophyceae</taxon>
        <taxon>Suessiales</taxon>
        <taxon>Symbiodiniaceae</taxon>
        <taxon>Symbiodinium</taxon>
    </lineage>
</organism>
<name>A0A812JF42_9DINO</name>
<evidence type="ECO:0000313" key="2">
    <source>
        <dbReference type="EMBL" id="CAE7199379.1"/>
    </source>
</evidence>